<gene>
    <name evidence="2" type="ORF">PAPYR_11237</name>
</gene>
<protein>
    <submittedName>
        <fullName evidence="2">Uncharacterized protein</fullName>
    </submittedName>
</protein>
<sequence>MLGSSYQVSLLRLAPLRTDLRRSSSMALSRTSRPDLLRVISEATIKGAFLFSVLLSLLLKMSDQTSDPLGTPMNATASDTSESSEESHDHAMDASSAPALDASSAPTTDAKIPAPVTHVISTPAPSPPQFSGTTFEPPPCRFGGLSRILWTD</sequence>
<comment type="caution">
    <text evidence="2">The sequence shown here is derived from an EMBL/GenBank/DDBJ whole genome shotgun (WGS) entry which is preliminary data.</text>
</comment>
<dbReference type="EMBL" id="JAPMOS010000182">
    <property type="protein sequence ID" value="KAJ4454141.1"/>
    <property type="molecule type" value="Genomic_DNA"/>
</dbReference>
<evidence type="ECO:0000256" key="1">
    <source>
        <dbReference type="SAM" id="MobiDB-lite"/>
    </source>
</evidence>
<feature type="compositionally biased region" description="Low complexity" evidence="1">
    <location>
        <begin position="93"/>
        <end position="106"/>
    </location>
</feature>
<organism evidence="2 3">
    <name type="scientific">Paratrimastix pyriformis</name>
    <dbReference type="NCBI Taxonomy" id="342808"/>
    <lineage>
        <taxon>Eukaryota</taxon>
        <taxon>Metamonada</taxon>
        <taxon>Preaxostyla</taxon>
        <taxon>Paratrimastigidae</taxon>
        <taxon>Paratrimastix</taxon>
    </lineage>
</organism>
<evidence type="ECO:0000313" key="2">
    <source>
        <dbReference type="EMBL" id="KAJ4454141.1"/>
    </source>
</evidence>
<accession>A0ABQ8U8G6</accession>
<feature type="region of interest" description="Disordered" evidence="1">
    <location>
        <begin position="65"/>
        <end position="139"/>
    </location>
</feature>
<name>A0ABQ8U8G6_9EUKA</name>
<keyword evidence="3" id="KW-1185">Reference proteome</keyword>
<dbReference type="Proteomes" id="UP001141327">
    <property type="component" value="Unassembled WGS sequence"/>
</dbReference>
<proteinExistence type="predicted"/>
<evidence type="ECO:0000313" key="3">
    <source>
        <dbReference type="Proteomes" id="UP001141327"/>
    </source>
</evidence>
<reference evidence="2" key="1">
    <citation type="journal article" date="2022" name="bioRxiv">
        <title>Genomics of Preaxostyla Flagellates Illuminates Evolutionary Transitions and the Path Towards Mitochondrial Loss.</title>
        <authorList>
            <person name="Novak L.V.F."/>
            <person name="Treitli S.C."/>
            <person name="Pyrih J."/>
            <person name="Halakuc P."/>
            <person name="Pipaliya S.V."/>
            <person name="Vacek V."/>
            <person name="Brzon O."/>
            <person name="Soukal P."/>
            <person name="Eme L."/>
            <person name="Dacks J.B."/>
            <person name="Karnkowska A."/>
            <person name="Elias M."/>
            <person name="Hampl V."/>
        </authorList>
    </citation>
    <scope>NUCLEOTIDE SEQUENCE</scope>
    <source>
        <strain evidence="2">RCP-MX</strain>
    </source>
</reference>